<evidence type="ECO:0000256" key="1">
    <source>
        <dbReference type="SAM" id="MobiDB-lite"/>
    </source>
</evidence>
<evidence type="ECO:0000313" key="3">
    <source>
        <dbReference type="Proteomes" id="UP000070700"/>
    </source>
</evidence>
<feature type="region of interest" description="Disordered" evidence="1">
    <location>
        <begin position="113"/>
        <end position="160"/>
    </location>
</feature>
<reference evidence="2 3" key="1">
    <citation type="submission" date="2015-10" db="EMBL/GenBank/DDBJ databases">
        <title>Full genome of DAOMC 229536 Phialocephala scopiformis, a fungal endophyte of spruce producing the potent anti-insectan compound rugulosin.</title>
        <authorList>
            <consortium name="DOE Joint Genome Institute"/>
            <person name="Walker A.K."/>
            <person name="Frasz S.L."/>
            <person name="Seifert K.A."/>
            <person name="Miller J.D."/>
            <person name="Mondo S.J."/>
            <person name="Labutti K."/>
            <person name="Lipzen A."/>
            <person name="Dockter R."/>
            <person name="Kennedy M."/>
            <person name="Grigoriev I.V."/>
            <person name="Spatafora J.W."/>
        </authorList>
    </citation>
    <scope>NUCLEOTIDE SEQUENCE [LARGE SCALE GENOMIC DNA]</scope>
    <source>
        <strain evidence="2 3">CBS 120377</strain>
    </source>
</reference>
<dbReference type="RefSeq" id="XP_018063415.1">
    <property type="nucleotide sequence ID" value="XM_018220697.1"/>
</dbReference>
<dbReference type="KEGG" id="psco:LY89DRAFT_741357"/>
<protein>
    <submittedName>
        <fullName evidence="2">Uncharacterized protein</fullName>
    </submittedName>
</protein>
<dbReference type="AlphaFoldDB" id="A0A132B9I0"/>
<name>A0A132B9I0_MOLSC</name>
<dbReference type="InParanoid" id="A0A132B9I0"/>
<evidence type="ECO:0000313" key="2">
    <source>
        <dbReference type="EMBL" id="KUJ09060.1"/>
    </source>
</evidence>
<dbReference type="Proteomes" id="UP000070700">
    <property type="component" value="Unassembled WGS sequence"/>
</dbReference>
<proteinExistence type="predicted"/>
<feature type="compositionally biased region" description="Polar residues" evidence="1">
    <location>
        <begin position="147"/>
        <end position="160"/>
    </location>
</feature>
<dbReference type="EMBL" id="KQ947433">
    <property type="protein sequence ID" value="KUJ09060.1"/>
    <property type="molecule type" value="Genomic_DNA"/>
</dbReference>
<accession>A0A132B9I0</accession>
<sequence length="160" mass="16925">MGNNLKSLNSSSPERTSNSTLDFKATDSTASCLFKYDASFNVGPYGIQGHQIQDATTSTNLTAGETKFLVAYVKHMKSTPEVDWDSIARELDYEKVDSAKKFFSKLKIKLKQGTGSNTGGGGGTLSSSVLQPTPKGSKKRAAGQAAEGSSPTKNSGGKMM</sequence>
<gene>
    <name evidence="2" type="ORF">LY89DRAFT_741357</name>
</gene>
<feature type="region of interest" description="Disordered" evidence="1">
    <location>
        <begin position="1"/>
        <end position="21"/>
    </location>
</feature>
<dbReference type="GeneID" id="28830423"/>
<keyword evidence="3" id="KW-1185">Reference proteome</keyword>
<organism evidence="2 3">
    <name type="scientific">Mollisia scopiformis</name>
    <name type="common">Conifer needle endophyte fungus</name>
    <name type="synonym">Phialocephala scopiformis</name>
    <dbReference type="NCBI Taxonomy" id="149040"/>
    <lineage>
        <taxon>Eukaryota</taxon>
        <taxon>Fungi</taxon>
        <taxon>Dikarya</taxon>
        <taxon>Ascomycota</taxon>
        <taxon>Pezizomycotina</taxon>
        <taxon>Leotiomycetes</taxon>
        <taxon>Helotiales</taxon>
        <taxon>Mollisiaceae</taxon>
        <taxon>Mollisia</taxon>
    </lineage>
</organism>